<feature type="domain" description="Leucine rich repeat variant" evidence="2">
    <location>
        <begin position="77"/>
        <end position="134"/>
    </location>
</feature>
<keyword evidence="4" id="KW-1185">Reference proteome</keyword>
<dbReference type="Pfam" id="PF25591">
    <property type="entry name" value="LRV_2"/>
    <property type="match status" value="1"/>
</dbReference>
<sequence length="153" mass="16495">MNQPMGGGQRGHGHHRLRGRDRDRRGFSAAERMARLVTAVSNRPHPCAEDDLNRDDSIGLEPMAEVRAPPPEPPLVPTALMATDPETDPSILWAIAREEPRLRRWLVANPAASPALLETVSQLGGPGVRRALEVLLDEGNGNQSSSSSSTAKA</sequence>
<evidence type="ECO:0000313" key="3">
    <source>
        <dbReference type="EMBL" id="KJY52079.1"/>
    </source>
</evidence>
<reference evidence="3 4" key="1">
    <citation type="submission" date="2014-12" db="EMBL/GenBank/DDBJ databases">
        <title>Comparative genomics of the lactic acid bacteria isolated from the honey bee gut.</title>
        <authorList>
            <person name="Ellegaard K.M."/>
            <person name="Tamarit D."/>
            <person name="Javelind E."/>
            <person name="Olofsson T."/>
            <person name="Andersson S.G."/>
            <person name="Vasquez A."/>
        </authorList>
    </citation>
    <scope>NUCLEOTIDE SEQUENCE [LARGE SCALE GENOMIC DNA]</scope>
    <source>
        <strain evidence="3 4">Bin7</strain>
    </source>
</reference>
<dbReference type="InterPro" id="IPR057893">
    <property type="entry name" value="LRV_2"/>
</dbReference>
<protein>
    <recommendedName>
        <fullName evidence="2">Leucine rich repeat variant domain-containing protein</fullName>
    </recommendedName>
</protein>
<gene>
    <name evidence="3" type="ORF">JF70_01610</name>
</gene>
<feature type="region of interest" description="Disordered" evidence="1">
    <location>
        <begin position="64"/>
        <end position="83"/>
    </location>
</feature>
<dbReference type="PATRIC" id="fig|1684.5.peg.171"/>
<dbReference type="AlphaFoldDB" id="A0A0F4L1J0"/>
<dbReference type="Proteomes" id="UP000033567">
    <property type="component" value="Unassembled WGS sequence"/>
</dbReference>
<dbReference type="EMBL" id="JWMF01000003">
    <property type="protein sequence ID" value="KJY52079.1"/>
    <property type="molecule type" value="Genomic_DNA"/>
</dbReference>
<name>A0A0F4L1J0_9BIFI</name>
<accession>A0A0F4L1J0</accession>
<dbReference type="RefSeq" id="WP_231578770.1">
    <property type="nucleotide sequence ID" value="NZ_KQ033885.1"/>
</dbReference>
<feature type="region of interest" description="Disordered" evidence="1">
    <location>
        <begin position="1"/>
        <end position="26"/>
    </location>
</feature>
<organism evidence="3 4">
    <name type="scientific">Bifidobacterium mellis</name>
    <dbReference type="NCBI Taxonomy" id="1293823"/>
    <lineage>
        <taxon>Bacteria</taxon>
        <taxon>Bacillati</taxon>
        <taxon>Actinomycetota</taxon>
        <taxon>Actinomycetes</taxon>
        <taxon>Bifidobacteriales</taxon>
        <taxon>Bifidobacteriaceae</taxon>
        <taxon>Bifidobacterium</taxon>
    </lineage>
</organism>
<evidence type="ECO:0000313" key="4">
    <source>
        <dbReference type="Proteomes" id="UP000033567"/>
    </source>
</evidence>
<feature type="compositionally biased region" description="Gly residues" evidence="1">
    <location>
        <begin position="1"/>
        <end position="10"/>
    </location>
</feature>
<proteinExistence type="predicted"/>
<evidence type="ECO:0000259" key="2">
    <source>
        <dbReference type="Pfam" id="PF25591"/>
    </source>
</evidence>
<comment type="caution">
    <text evidence="3">The sequence shown here is derived from an EMBL/GenBank/DDBJ whole genome shotgun (WGS) entry which is preliminary data.</text>
</comment>
<evidence type="ECO:0000256" key="1">
    <source>
        <dbReference type="SAM" id="MobiDB-lite"/>
    </source>
</evidence>